<dbReference type="Ensembl" id="ENSOGAT00000032344.1">
    <property type="protein sequence ID" value="ENSOGAP00000022302.1"/>
    <property type="gene ID" value="ENSOGAG00000030754.1"/>
</dbReference>
<dbReference type="InterPro" id="IPR038773">
    <property type="entry name" value="LY6G5B"/>
</dbReference>
<dbReference type="GO" id="GO:0042802">
    <property type="term" value="F:identical protein binding"/>
    <property type="evidence" value="ECO:0007669"/>
    <property type="project" value="Ensembl"/>
</dbReference>
<dbReference type="Pfam" id="PF00021">
    <property type="entry name" value="UPAR_LY6"/>
    <property type="match status" value="1"/>
</dbReference>
<keyword evidence="4" id="KW-1185">Reference proteome</keyword>
<keyword evidence="1" id="KW-0732">Signal</keyword>
<dbReference type="InterPro" id="IPR016054">
    <property type="entry name" value="LY6_UPA_recep-like"/>
</dbReference>
<dbReference type="Proteomes" id="UP000005225">
    <property type="component" value="Unassembled WGS sequence"/>
</dbReference>
<dbReference type="SUPFAM" id="SSF57302">
    <property type="entry name" value="Snake toxin-like"/>
    <property type="match status" value="1"/>
</dbReference>
<evidence type="ECO:0000313" key="4">
    <source>
        <dbReference type="Proteomes" id="UP000005225"/>
    </source>
</evidence>
<dbReference type="OMA" id="CMVISIY"/>
<dbReference type="AlphaFoldDB" id="H0Y1Q9"/>
<reference evidence="4" key="1">
    <citation type="submission" date="2011-03" db="EMBL/GenBank/DDBJ databases">
        <title>Version 3 of the genome sequence of Otolemur garnettii (Bushbaby).</title>
        <authorList>
            <consortium name="The Broad Institute Genome Sequencing Platform"/>
            <person name="Di Palma F."/>
            <person name="Johnson J."/>
            <person name="Lander E.S."/>
            <person name="Lindblad-Toh K."/>
            <person name="Jaffe D.B."/>
            <person name="Gnerre S."/>
            <person name="MacCallum I."/>
            <person name="Przybylski D."/>
            <person name="Ribeiro F.J."/>
            <person name="Burton J.N."/>
            <person name="Walker B.J."/>
            <person name="Sharpe T."/>
            <person name="Hall G."/>
        </authorList>
    </citation>
    <scope>NUCLEOTIDE SEQUENCE [LARGE SCALE GENOMIC DNA]</scope>
</reference>
<feature type="signal peptide" evidence="1">
    <location>
        <begin position="1"/>
        <end position="18"/>
    </location>
</feature>
<sequence length="195" mass="21699">MKAHVLVGVSVMLGFAVGKAPAPEVRTCHFCLLEDSSVGCISGSEKCTISSSSPCMVISIYYDVKVRFTIRGCGHYNSYHCQERRNTYFPKYWYRAECCQYDYCNSWYSPQLQSYLPESSDKPLLLPLSNSQIQRFYQALNLSLPLPSVSTGKDPEGLDPLASLSLNLGLSIAALRRMYLFLNSSGLLILPQAGL</sequence>
<proteinExistence type="predicted"/>
<dbReference type="CDD" id="cd23544">
    <property type="entry name" value="TFP_LU_ECD_Ly6G5b"/>
    <property type="match status" value="1"/>
</dbReference>
<dbReference type="EMBL" id="AAQR03060249">
    <property type="status" value="NOT_ANNOTATED_CDS"/>
    <property type="molecule type" value="Genomic_DNA"/>
</dbReference>
<evidence type="ECO:0000259" key="2">
    <source>
        <dbReference type="Pfam" id="PF00021"/>
    </source>
</evidence>
<dbReference type="PANTHER" id="PTHR14313">
    <property type="entry name" value="LYMPHOCYTE ANTIGEN 6 COMPLEX LOCUS PROTEIN G5B"/>
    <property type="match status" value="1"/>
</dbReference>
<dbReference type="eggNOG" id="ENOG502SXN1">
    <property type="taxonomic scope" value="Eukaryota"/>
</dbReference>
<dbReference type="GO" id="GO:0032991">
    <property type="term" value="C:protein-containing complex"/>
    <property type="evidence" value="ECO:0007669"/>
    <property type="project" value="Ensembl"/>
</dbReference>
<dbReference type="GeneTree" id="ENSGT00520000060793"/>
<dbReference type="InterPro" id="IPR045860">
    <property type="entry name" value="Snake_toxin-like_sf"/>
</dbReference>
<name>H0Y1Q9_OTOGA</name>
<organism evidence="3 4">
    <name type="scientific">Otolemur garnettii</name>
    <name type="common">Small-eared galago</name>
    <name type="synonym">Garnett's greater bushbaby</name>
    <dbReference type="NCBI Taxonomy" id="30611"/>
    <lineage>
        <taxon>Eukaryota</taxon>
        <taxon>Metazoa</taxon>
        <taxon>Chordata</taxon>
        <taxon>Craniata</taxon>
        <taxon>Vertebrata</taxon>
        <taxon>Euteleostomi</taxon>
        <taxon>Mammalia</taxon>
        <taxon>Eutheria</taxon>
        <taxon>Euarchontoglires</taxon>
        <taxon>Primates</taxon>
        <taxon>Strepsirrhini</taxon>
        <taxon>Lorisiformes</taxon>
        <taxon>Galagidae</taxon>
        <taxon>Otolemur</taxon>
    </lineage>
</organism>
<dbReference type="PANTHER" id="PTHR14313:SF2">
    <property type="entry name" value="LYMPHOCYTE ANTIGEN 6 COMPLEX LOCUS PROTEIN G5B"/>
    <property type="match status" value="1"/>
</dbReference>
<dbReference type="HOGENOM" id="CLU_120540_0_0_1"/>
<reference evidence="3" key="3">
    <citation type="submission" date="2025-09" db="UniProtKB">
        <authorList>
            <consortium name="Ensembl"/>
        </authorList>
    </citation>
    <scope>IDENTIFICATION</scope>
</reference>
<dbReference type="FunCoup" id="H0Y1Q9">
    <property type="interactions" value="1"/>
</dbReference>
<dbReference type="InParanoid" id="H0Y1Q9"/>
<evidence type="ECO:0000313" key="3">
    <source>
        <dbReference type="Ensembl" id="ENSOGAP00000022302.1"/>
    </source>
</evidence>
<feature type="domain" description="UPAR/Ly6" evidence="2">
    <location>
        <begin position="26"/>
        <end position="106"/>
    </location>
</feature>
<dbReference type="GO" id="GO:0009897">
    <property type="term" value="C:external side of plasma membrane"/>
    <property type="evidence" value="ECO:0007669"/>
    <property type="project" value="Ensembl"/>
</dbReference>
<evidence type="ECO:0000256" key="1">
    <source>
        <dbReference type="SAM" id="SignalP"/>
    </source>
</evidence>
<protein>
    <submittedName>
        <fullName evidence="3">Lymphocyte antigen 6 family member G5B</fullName>
    </submittedName>
</protein>
<dbReference type="STRING" id="30611.ENSOGAP00000022302"/>
<feature type="chain" id="PRO_5003545972" evidence="1">
    <location>
        <begin position="19"/>
        <end position="195"/>
    </location>
</feature>
<accession>H0Y1Q9</accession>
<reference evidence="3" key="2">
    <citation type="submission" date="2025-08" db="UniProtKB">
        <authorList>
            <consortium name="Ensembl"/>
        </authorList>
    </citation>
    <scope>IDENTIFICATION</scope>
</reference>